<evidence type="ECO:0000259" key="8">
    <source>
        <dbReference type="Pfam" id="PF14718"/>
    </source>
</evidence>
<dbReference type="GO" id="GO:0016020">
    <property type="term" value="C:membrane"/>
    <property type="evidence" value="ECO:0007669"/>
    <property type="project" value="InterPro"/>
</dbReference>
<comment type="catalytic activity">
    <reaction evidence="1">
        <text>Exolytic cleavage of the (1-&gt;4)-beta-glycosidic linkage between N-acetylmuramic acid (MurNAc) and N-acetylglucosamine (GlcNAc) residues in peptidoglycan, from either the reducing or the non-reducing ends of the peptidoglycan chains, with concomitant formation of a 1,6-anhydrobond in the MurNAc residue.</text>
        <dbReference type="EC" id="4.2.2.n1"/>
    </reaction>
</comment>
<comment type="similarity">
    <text evidence="2">Belongs to the transglycosylase Slt family.</text>
</comment>
<dbReference type="GO" id="GO:0042597">
    <property type="term" value="C:periplasmic space"/>
    <property type="evidence" value="ECO:0007669"/>
    <property type="project" value="InterPro"/>
</dbReference>
<evidence type="ECO:0000256" key="1">
    <source>
        <dbReference type="ARBA" id="ARBA00001420"/>
    </source>
</evidence>
<dbReference type="PROSITE" id="PS00922">
    <property type="entry name" value="TRANSGLYCOSYLASE"/>
    <property type="match status" value="1"/>
</dbReference>
<dbReference type="GO" id="GO:0008933">
    <property type="term" value="F:peptidoglycan lytic transglycosylase activity"/>
    <property type="evidence" value="ECO:0007669"/>
    <property type="project" value="InterPro"/>
</dbReference>
<dbReference type="InterPro" id="IPR000189">
    <property type="entry name" value="Transglyc_AS"/>
</dbReference>
<evidence type="ECO:0000313" key="10">
    <source>
        <dbReference type="Proteomes" id="UP000221980"/>
    </source>
</evidence>
<dbReference type="InterPro" id="IPR008939">
    <property type="entry name" value="Lytic_TGlycosylase_superhlx_U"/>
</dbReference>
<keyword evidence="10" id="KW-1185">Reference proteome</keyword>
<keyword evidence="4" id="KW-0732">Signal</keyword>
<accession>A0A2D0JMV4</accession>
<feature type="domain" description="Transglycosylase SLT" evidence="7">
    <location>
        <begin position="503"/>
        <end position="609"/>
    </location>
</feature>
<dbReference type="Gene3D" id="1.10.1240.20">
    <property type="entry name" value="Lytic transglycosylase, superhelical linker domain"/>
    <property type="match status" value="1"/>
</dbReference>
<dbReference type="GO" id="GO:0004553">
    <property type="term" value="F:hydrolase activity, hydrolyzing O-glycosyl compounds"/>
    <property type="evidence" value="ECO:0007669"/>
    <property type="project" value="InterPro"/>
</dbReference>
<dbReference type="Pfam" id="PF14718">
    <property type="entry name" value="SLT_L"/>
    <property type="match status" value="1"/>
</dbReference>
<evidence type="ECO:0000259" key="7">
    <source>
        <dbReference type="Pfam" id="PF01464"/>
    </source>
</evidence>
<dbReference type="PANTHER" id="PTHR37423:SF5">
    <property type="entry name" value="SOLUBLE LYTIC MUREIN TRANSGLYCOSYLASE"/>
    <property type="match status" value="1"/>
</dbReference>
<dbReference type="PANTHER" id="PTHR37423">
    <property type="entry name" value="SOLUBLE LYTIC MUREIN TRANSGLYCOSYLASE-RELATED"/>
    <property type="match status" value="1"/>
</dbReference>
<sequence>MYLGIVHLSTDSSLPEGYVAMSKWQHFTIAVSMVSVVAGAAHADSLDAQRQRYQEIKQAWDDKNMAEVARLMPTLKDYPLYPYLEYRQLTQDLAVATPQQVQHFINAHPTLPPAHSLASGFIDVLANHGDWAGILAFSPNPPSSIAGRCDYYFAQWATGHQQVAWNGAQKIWLNGNSLPDNCNKLFDVWERDGYLSANLILQRIELAMKANNTTLVTYLAKRLPLDYQELGSRLIRLQQDPALIEQFVTTVAPTDFTRSVVMTVFSRFARKDAELARVNIPAFVRAQKMNDTERQQLKDIVAWQLMGDVTPEQAKWRDEVIQNSQSAKLLERRARLALRDDNYAELEKWLLLLPKTSLQQDEWQYWSAMTLLSQGMNKEGNTILRKLTEHRGFYPMVAAQKLHISYPLMINKSERPDASIANMPAIKRIHELLYWNMDDLARSEWVRLVSSQNRLKQEQLARYAFERHWPGLSVQATITGKMWDHLEERFPLAWQNEFANFTSDKNISQSYAMAIARQESAWNPQARSSKGASGLMQIMPKTAEHTVKSQKIQGYANSRQLMNPAMNIKIGTAYLDSVYQRFGNNRILASAAYNAGPTNVDRWLANTSGRIDPIAFIESIPFSETRSYVKNVLAYDLFYHNFMGKMSNVLTDAEWQKRY</sequence>
<dbReference type="Gene3D" id="1.10.530.10">
    <property type="match status" value="1"/>
</dbReference>
<gene>
    <name evidence="9" type="ORF">Xmir_03147</name>
</gene>
<dbReference type="NCBIfam" id="NF008631">
    <property type="entry name" value="PRK11619.1"/>
    <property type="match status" value="1"/>
</dbReference>
<dbReference type="Pfam" id="PF00760">
    <property type="entry name" value="Cucumo_coat"/>
    <property type="match status" value="1"/>
</dbReference>
<dbReference type="InterPro" id="IPR037061">
    <property type="entry name" value="Lytic_TGlycoase_superhlx_L_sf"/>
</dbReference>
<feature type="domain" description="Lytic transglycosylase superhelical linker" evidence="8">
    <location>
        <begin position="420"/>
        <end position="486"/>
    </location>
</feature>
<dbReference type="GO" id="GO:0071555">
    <property type="term" value="P:cell wall organization"/>
    <property type="evidence" value="ECO:0007669"/>
    <property type="project" value="UniProtKB-KW"/>
</dbReference>
<dbReference type="CDD" id="cd13401">
    <property type="entry name" value="Slt70-like"/>
    <property type="match status" value="1"/>
</dbReference>
<evidence type="ECO:0000256" key="5">
    <source>
        <dbReference type="ARBA" id="ARBA00023239"/>
    </source>
</evidence>
<keyword evidence="6" id="KW-0961">Cell wall biogenesis/degradation</keyword>
<evidence type="ECO:0000256" key="3">
    <source>
        <dbReference type="ARBA" id="ARBA00012587"/>
    </source>
</evidence>
<dbReference type="InterPro" id="IPR008258">
    <property type="entry name" value="Transglycosylase_SLT_dom_1"/>
</dbReference>
<evidence type="ECO:0000313" key="9">
    <source>
        <dbReference type="EMBL" id="PHM47591.1"/>
    </source>
</evidence>
<dbReference type="InterPro" id="IPR023346">
    <property type="entry name" value="Lysozyme-like_dom_sf"/>
</dbReference>
<keyword evidence="5" id="KW-0456">Lyase</keyword>
<protein>
    <recommendedName>
        <fullName evidence="3">peptidoglycan lytic exotransglycosylase</fullName>
        <ecNumber evidence="3">4.2.2.n1</ecNumber>
    </recommendedName>
</protein>
<dbReference type="GO" id="GO:0000270">
    <property type="term" value="P:peptidoglycan metabolic process"/>
    <property type="evidence" value="ECO:0007669"/>
    <property type="project" value="InterPro"/>
</dbReference>
<evidence type="ECO:0000256" key="2">
    <source>
        <dbReference type="ARBA" id="ARBA00007734"/>
    </source>
</evidence>
<evidence type="ECO:0000256" key="6">
    <source>
        <dbReference type="ARBA" id="ARBA00023316"/>
    </source>
</evidence>
<dbReference type="SUPFAM" id="SSF48435">
    <property type="entry name" value="Bacterial muramidases"/>
    <property type="match status" value="1"/>
</dbReference>
<dbReference type="AlphaFoldDB" id="A0A2D0JMV4"/>
<dbReference type="Proteomes" id="UP000221980">
    <property type="component" value="Unassembled WGS sequence"/>
</dbReference>
<comment type="caution">
    <text evidence="9">The sequence shown here is derived from an EMBL/GenBank/DDBJ whole genome shotgun (WGS) entry which is preliminary data.</text>
</comment>
<proteinExistence type="inferred from homology"/>
<dbReference type="Pfam" id="PF01464">
    <property type="entry name" value="SLT"/>
    <property type="match status" value="1"/>
</dbReference>
<dbReference type="EC" id="4.2.2.n1" evidence="3"/>
<dbReference type="EMBL" id="NITZ01000017">
    <property type="protein sequence ID" value="PHM47591.1"/>
    <property type="molecule type" value="Genomic_DNA"/>
</dbReference>
<name>A0A2D0JMV4_9GAMM</name>
<organism evidence="9 10">
    <name type="scientific">Xenorhabdus miraniensis</name>
    <dbReference type="NCBI Taxonomy" id="351674"/>
    <lineage>
        <taxon>Bacteria</taxon>
        <taxon>Pseudomonadati</taxon>
        <taxon>Pseudomonadota</taxon>
        <taxon>Gammaproteobacteria</taxon>
        <taxon>Enterobacterales</taxon>
        <taxon>Morganellaceae</taxon>
        <taxon>Xenorhabdus</taxon>
    </lineage>
</organism>
<dbReference type="InterPro" id="IPR012289">
    <property type="entry name" value="Lytic_TGlycosylase_superhlx_L"/>
</dbReference>
<dbReference type="SUPFAM" id="SSF53955">
    <property type="entry name" value="Lysozyme-like"/>
    <property type="match status" value="1"/>
</dbReference>
<evidence type="ECO:0000256" key="4">
    <source>
        <dbReference type="ARBA" id="ARBA00022729"/>
    </source>
</evidence>
<reference evidence="9 10" key="1">
    <citation type="journal article" date="2017" name="Nat. Microbiol.">
        <title>Natural product diversity associated with the nematode symbionts Photorhabdus and Xenorhabdus.</title>
        <authorList>
            <person name="Tobias N.J."/>
            <person name="Wolff H."/>
            <person name="Djahanschiri B."/>
            <person name="Grundmann F."/>
            <person name="Kronenwerth M."/>
            <person name="Shi Y.M."/>
            <person name="Simonyi S."/>
            <person name="Grun P."/>
            <person name="Shapiro-Ilan D."/>
            <person name="Pidot S.J."/>
            <person name="Stinear T.P."/>
            <person name="Ebersberger I."/>
            <person name="Bode H.B."/>
        </authorList>
    </citation>
    <scope>NUCLEOTIDE SEQUENCE [LARGE SCALE GENOMIC DNA]</scope>
    <source>
        <strain evidence="9 10">DSM 17902</strain>
    </source>
</reference>
<dbReference type="Gene3D" id="1.25.20.10">
    <property type="entry name" value="Bacterial muramidases"/>
    <property type="match status" value="1"/>
</dbReference>